<dbReference type="PANTHER" id="PTHR12815">
    <property type="entry name" value="SORTING AND ASSEMBLY MACHINERY SAMM50 PROTEIN FAMILY MEMBER"/>
    <property type="match status" value="1"/>
</dbReference>
<dbReference type="Pfam" id="PF01103">
    <property type="entry name" value="Omp85"/>
    <property type="match status" value="1"/>
</dbReference>
<dbReference type="AlphaFoldDB" id="A0A0S8FUT7"/>
<reference evidence="6 7" key="1">
    <citation type="journal article" date="2015" name="Microbiome">
        <title>Genomic resolution of linkages in carbon, nitrogen, and sulfur cycling among widespread estuary sediment bacteria.</title>
        <authorList>
            <person name="Baker B.J."/>
            <person name="Lazar C.S."/>
            <person name="Teske A.P."/>
            <person name="Dick G.J."/>
        </authorList>
    </citation>
    <scope>NUCLEOTIDE SEQUENCE [LARGE SCALE GENOMIC DNA]</scope>
    <source>
        <strain evidence="6">SM23_42</strain>
    </source>
</reference>
<feature type="domain" description="POTRA" evidence="5">
    <location>
        <begin position="14"/>
        <end position="97"/>
    </location>
</feature>
<proteinExistence type="predicted"/>
<dbReference type="Pfam" id="PF07244">
    <property type="entry name" value="POTRA"/>
    <property type="match status" value="3"/>
</dbReference>
<dbReference type="Proteomes" id="UP000051373">
    <property type="component" value="Unassembled WGS sequence"/>
</dbReference>
<gene>
    <name evidence="6" type="ORF">AMJ83_04335</name>
</gene>
<dbReference type="EMBL" id="LJUJ01000006">
    <property type="protein sequence ID" value="KPK64049.1"/>
    <property type="molecule type" value="Genomic_DNA"/>
</dbReference>
<organism evidence="6 7">
    <name type="scientific">candidate division WOR_3 bacterium SM23_42</name>
    <dbReference type="NCBI Taxonomy" id="1703779"/>
    <lineage>
        <taxon>Bacteria</taxon>
        <taxon>Bacteria division WOR-3</taxon>
    </lineage>
</organism>
<keyword evidence="4" id="KW-0472">Membrane</keyword>
<dbReference type="InterPro" id="IPR000184">
    <property type="entry name" value="Bac_surfAg_D15"/>
</dbReference>
<keyword evidence="2" id="KW-1134">Transmembrane beta strand</keyword>
<dbReference type="PANTHER" id="PTHR12815:SF18">
    <property type="entry name" value="SORTING AND ASSEMBLY MACHINERY COMPONENT 50 HOMOLOG"/>
    <property type="match status" value="1"/>
</dbReference>
<dbReference type="InterPro" id="IPR034746">
    <property type="entry name" value="POTRA"/>
</dbReference>
<dbReference type="InterPro" id="IPR039910">
    <property type="entry name" value="D15-like"/>
</dbReference>
<dbReference type="PROSITE" id="PS51779">
    <property type="entry name" value="POTRA"/>
    <property type="match status" value="1"/>
</dbReference>
<evidence type="ECO:0000256" key="4">
    <source>
        <dbReference type="ARBA" id="ARBA00023136"/>
    </source>
</evidence>
<evidence type="ECO:0000256" key="3">
    <source>
        <dbReference type="ARBA" id="ARBA00022692"/>
    </source>
</evidence>
<dbReference type="InterPro" id="IPR010827">
    <property type="entry name" value="BamA/TamA_POTRA"/>
</dbReference>
<evidence type="ECO:0000259" key="5">
    <source>
        <dbReference type="PROSITE" id="PS51779"/>
    </source>
</evidence>
<protein>
    <recommendedName>
        <fullName evidence="5">POTRA domain-containing protein</fullName>
    </recommendedName>
</protein>
<accession>A0A0S8FUT7</accession>
<comment type="subcellular location">
    <subcellularLocation>
        <location evidence="1">Membrane</location>
    </subcellularLocation>
</comment>
<evidence type="ECO:0000256" key="2">
    <source>
        <dbReference type="ARBA" id="ARBA00022452"/>
    </source>
</evidence>
<evidence type="ECO:0000313" key="6">
    <source>
        <dbReference type="EMBL" id="KPK64049.1"/>
    </source>
</evidence>
<keyword evidence="3" id="KW-0812">Transmembrane</keyword>
<dbReference type="GO" id="GO:0019867">
    <property type="term" value="C:outer membrane"/>
    <property type="evidence" value="ECO:0007669"/>
    <property type="project" value="InterPro"/>
</dbReference>
<dbReference type="STRING" id="1703779.AMJ83_04335"/>
<evidence type="ECO:0000313" key="7">
    <source>
        <dbReference type="Proteomes" id="UP000051373"/>
    </source>
</evidence>
<sequence>MIGILLLFMSTSEFRVRSVEVMGNEYFKESAITKIMLTKTKNFIRKGVFNESVFNGDIKAVENLYIYEGFVDVSVDHSLRYDSTEMRIDITLQITEGKQHFVQNIKFEGNEVFTAEFLAQELTMEPGEIFDPRKMTADNYVIRYLYDNLGYADVKVESEYRLEDESVRVTHGIEEGKKQYVGKIEIIGLKHTDTSVVMRQINMVRGDIFRYARILESQRKLYKLGIFMAIRTQIKNSTIQEHKDIQFLLREREWMAVDLRAGYGTRDRLRFGLGFTHYNMLGRAWQGKVEGKLSFIEQRVGLQITFPRAFLLPGKLGFGFFFKRLQEIGYETQSLGGNIITRFEFDASELSAKYEVERVKTYYGENDSTKSDLLHGFIVGWLRDKRDDPFYTTRGNYINTNLELKGVILPSDVDYVRPTAQIRLYKNFVGIVFASAVKTGVVTPFAPTVEVPIYKRFFCGGASSVRGYSERAIGPVDENDNPLGGRYLGEVSVELRFPIYKFVGGVVFIDGGNIWQQREEISGRLRWGIGGGLRLKSFLGSIRLDYGFKIQREADEPIGALHFAIGEAF</sequence>
<dbReference type="Gene3D" id="2.40.160.50">
    <property type="entry name" value="membrane protein fhac: a member of the omp85/tpsb transporter family"/>
    <property type="match status" value="1"/>
</dbReference>
<name>A0A0S8FUT7_UNCW3</name>
<evidence type="ECO:0000256" key="1">
    <source>
        <dbReference type="ARBA" id="ARBA00004370"/>
    </source>
</evidence>
<comment type="caution">
    <text evidence="6">The sequence shown here is derived from an EMBL/GenBank/DDBJ whole genome shotgun (WGS) entry which is preliminary data.</text>
</comment>
<dbReference type="Gene3D" id="3.10.20.310">
    <property type="entry name" value="membrane protein fhac"/>
    <property type="match status" value="3"/>
</dbReference>